<dbReference type="PANTHER" id="PTHR11435">
    <property type="entry name" value="NADH UBIQUINONE OXIDOREDUCTASE SUBUNIT ND6"/>
    <property type="match status" value="1"/>
</dbReference>
<evidence type="ECO:0000256" key="4">
    <source>
        <dbReference type="ARBA" id="ARBA00021095"/>
    </source>
</evidence>
<evidence type="ECO:0000256" key="6">
    <source>
        <dbReference type="ARBA" id="ARBA00022660"/>
    </source>
</evidence>
<evidence type="ECO:0000256" key="11">
    <source>
        <dbReference type="ARBA" id="ARBA00023027"/>
    </source>
</evidence>
<evidence type="ECO:0000256" key="13">
    <source>
        <dbReference type="ARBA" id="ARBA00023136"/>
    </source>
</evidence>
<evidence type="ECO:0000256" key="3">
    <source>
        <dbReference type="ARBA" id="ARBA00012944"/>
    </source>
</evidence>
<evidence type="ECO:0000256" key="1">
    <source>
        <dbReference type="ARBA" id="ARBA00004225"/>
    </source>
</evidence>
<comment type="similarity">
    <text evidence="2">Belongs to the complex I subunit 6 family.</text>
</comment>
<evidence type="ECO:0000256" key="2">
    <source>
        <dbReference type="ARBA" id="ARBA00005698"/>
    </source>
</evidence>
<evidence type="ECO:0000256" key="15">
    <source>
        <dbReference type="ARBA" id="ARBA00049551"/>
    </source>
</evidence>
<sequence length="193" mass="22948">MSTEWFNSYLTMEFMIKYTLIYSSIMMVSLVMLTKDNHPIELMIYLTVFSIIMCIKTSFLNKNFWFSYLLFLTMIGGIMILFLYFVSTASNEMSELTKPSLLMSSMILIAIFISLISMLMTWDMFSTELIEVNMNINPMFLNTNWSETISYQMNQMFNNNYKISLMIMIYLLFTLFTVMKMCMKMYGPLRQYQ</sequence>
<keyword evidence="9" id="KW-0249">Electron transport</keyword>
<dbReference type="InterPro" id="IPR050269">
    <property type="entry name" value="ComplexI_Subunit6"/>
</dbReference>
<feature type="transmembrane region" description="Helical" evidence="16">
    <location>
        <begin position="101"/>
        <end position="122"/>
    </location>
</feature>
<evidence type="ECO:0000256" key="14">
    <source>
        <dbReference type="ARBA" id="ARBA00031019"/>
    </source>
</evidence>
<feature type="transmembrane region" description="Helical" evidence="16">
    <location>
        <begin position="65"/>
        <end position="89"/>
    </location>
</feature>
<dbReference type="GeneID" id="26220083"/>
<keyword evidence="10 16" id="KW-1133">Transmembrane helix</keyword>
<keyword evidence="5" id="KW-0813">Transport</keyword>
<dbReference type="CTD" id="4541"/>
<dbReference type="EC" id="7.1.1.2" evidence="3"/>
<keyword evidence="13 16" id="KW-0472">Membrane</keyword>
<keyword evidence="6" id="KW-0679">Respiratory chain</keyword>
<evidence type="ECO:0000256" key="8">
    <source>
        <dbReference type="ARBA" id="ARBA00022967"/>
    </source>
</evidence>
<name>A0A0S1S5R5_9HYME</name>
<evidence type="ECO:0000313" key="17">
    <source>
        <dbReference type="EMBL" id="ALM04151.1"/>
    </source>
</evidence>
<proteinExistence type="inferred from homology"/>
<evidence type="ECO:0000256" key="9">
    <source>
        <dbReference type="ARBA" id="ARBA00022982"/>
    </source>
</evidence>
<feature type="transmembrane region" description="Helical" evidence="16">
    <location>
        <begin position="15"/>
        <end position="33"/>
    </location>
</feature>
<reference evidence="17" key="1">
    <citation type="journal article" date="2016" name="Gene">
        <title>The complete mitogenomes of Calameuta filiformis (Eversmann, 1847) and Calameuta idolon (Rossi, 1794) (Hymenoptera: Cephidae): The remarkable features of the elongated A+T rich region in Cephini.</title>
        <authorList>
            <person name="Mahir Korkmaz E."/>
            <person name="Budak M."/>
            <person name="Ordek M.N."/>
            <person name="Basibuyuk H.H."/>
        </authorList>
    </citation>
    <scope>NUCLEOTIDE SEQUENCE</scope>
</reference>
<evidence type="ECO:0000256" key="10">
    <source>
        <dbReference type="ARBA" id="ARBA00022989"/>
    </source>
</evidence>
<feature type="transmembrane region" description="Helical" evidence="16">
    <location>
        <begin position="163"/>
        <end position="183"/>
    </location>
</feature>
<evidence type="ECO:0000256" key="16">
    <source>
        <dbReference type="SAM" id="Phobius"/>
    </source>
</evidence>
<dbReference type="GO" id="GO:0031966">
    <property type="term" value="C:mitochondrial membrane"/>
    <property type="evidence" value="ECO:0007669"/>
    <property type="project" value="UniProtKB-SubCell"/>
</dbReference>
<dbReference type="PANTHER" id="PTHR11435:SF1">
    <property type="entry name" value="NADH-UBIQUINONE OXIDOREDUCTASE CHAIN 6"/>
    <property type="match status" value="1"/>
</dbReference>
<dbReference type="GO" id="GO:0008137">
    <property type="term" value="F:NADH dehydrogenase (ubiquinone) activity"/>
    <property type="evidence" value="ECO:0007669"/>
    <property type="project" value="UniProtKB-EC"/>
</dbReference>
<comment type="subcellular location">
    <subcellularLocation>
        <location evidence="1">Mitochondrion membrane</location>
        <topology evidence="1">Multi-pass membrane protein</topology>
    </subcellularLocation>
</comment>
<comment type="catalytic activity">
    <reaction evidence="15">
        <text>a ubiquinone + NADH + 5 H(+)(in) = a ubiquinol + NAD(+) + 4 H(+)(out)</text>
        <dbReference type="Rhea" id="RHEA:29091"/>
        <dbReference type="Rhea" id="RHEA-COMP:9565"/>
        <dbReference type="Rhea" id="RHEA-COMP:9566"/>
        <dbReference type="ChEBI" id="CHEBI:15378"/>
        <dbReference type="ChEBI" id="CHEBI:16389"/>
        <dbReference type="ChEBI" id="CHEBI:17976"/>
        <dbReference type="ChEBI" id="CHEBI:57540"/>
        <dbReference type="ChEBI" id="CHEBI:57945"/>
        <dbReference type="EC" id="7.1.1.2"/>
    </reaction>
</comment>
<evidence type="ECO:0000256" key="12">
    <source>
        <dbReference type="ARBA" id="ARBA00023128"/>
    </source>
</evidence>
<accession>A0A0S1S5R5</accession>
<dbReference type="RefSeq" id="YP_009180595.1">
    <property type="nucleotide sequence ID" value="NC_028446.1"/>
</dbReference>
<keyword evidence="8" id="KW-1278">Translocase</keyword>
<dbReference type="EMBL" id="KT260168">
    <property type="protein sequence ID" value="ALM04151.1"/>
    <property type="molecule type" value="Genomic_DNA"/>
</dbReference>
<evidence type="ECO:0000256" key="7">
    <source>
        <dbReference type="ARBA" id="ARBA00022692"/>
    </source>
</evidence>
<keyword evidence="7 16" id="KW-0812">Transmembrane</keyword>
<feature type="transmembrane region" description="Helical" evidence="16">
    <location>
        <begin position="40"/>
        <end position="59"/>
    </location>
</feature>
<gene>
    <name evidence="17" type="primary">ND6</name>
</gene>
<keyword evidence="12 17" id="KW-0496">Mitochondrion</keyword>
<evidence type="ECO:0000256" key="5">
    <source>
        <dbReference type="ARBA" id="ARBA00022448"/>
    </source>
</evidence>
<protein>
    <recommendedName>
        <fullName evidence="4">NADH-ubiquinone oxidoreductase chain 6</fullName>
        <ecNumber evidence="3">7.1.1.2</ecNumber>
    </recommendedName>
    <alternativeName>
        <fullName evidence="14">NADH dehydrogenase subunit 6</fullName>
    </alternativeName>
</protein>
<geneLocation type="mitochondrion" evidence="17"/>
<dbReference type="AlphaFoldDB" id="A0A0S1S5R5"/>
<organism evidence="17">
    <name type="scientific">Calameuta idolon</name>
    <dbReference type="NCBI Taxonomy" id="1001283"/>
    <lineage>
        <taxon>Eukaryota</taxon>
        <taxon>Metazoa</taxon>
        <taxon>Ecdysozoa</taxon>
        <taxon>Arthropoda</taxon>
        <taxon>Hexapoda</taxon>
        <taxon>Insecta</taxon>
        <taxon>Pterygota</taxon>
        <taxon>Neoptera</taxon>
        <taxon>Endopterygota</taxon>
        <taxon>Hymenoptera</taxon>
        <taxon>Cephoidea</taxon>
        <taxon>Cephidae</taxon>
        <taxon>Calameuta</taxon>
    </lineage>
</organism>
<keyword evidence="11" id="KW-0520">NAD</keyword>